<keyword evidence="2" id="KW-1185">Reference proteome</keyword>
<name>A0A667ZMV9_9TELE</name>
<dbReference type="PANTHER" id="PTHR38706">
    <property type="entry name" value="SI:CH211-198C19.1-RELATED"/>
    <property type="match status" value="1"/>
</dbReference>
<dbReference type="FunCoup" id="A0A667ZMV9">
    <property type="interactions" value="5"/>
</dbReference>
<dbReference type="AlphaFoldDB" id="A0A667ZMV9"/>
<dbReference type="Ensembl" id="ENSMMDT00005045123.1">
    <property type="protein sequence ID" value="ENSMMDP00005044240.1"/>
    <property type="gene ID" value="ENSMMDG00005020317.1"/>
</dbReference>
<organism evidence="1 2">
    <name type="scientific">Myripristis murdjan</name>
    <name type="common">pinecone soldierfish</name>
    <dbReference type="NCBI Taxonomy" id="586833"/>
    <lineage>
        <taxon>Eukaryota</taxon>
        <taxon>Metazoa</taxon>
        <taxon>Chordata</taxon>
        <taxon>Craniata</taxon>
        <taxon>Vertebrata</taxon>
        <taxon>Euteleostomi</taxon>
        <taxon>Actinopterygii</taxon>
        <taxon>Neopterygii</taxon>
        <taxon>Teleostei</taxon>
        <taxon>Neoteleostei</taxon>
        <taxon>Acanthomorphata</taxon>
        <taxon>Holocentriformes</taxon>
        <taxon>Holocentridae</taxon>
        <taxon>Myripristis</taxon>
    </lineage>
</organism>
<dbReference type="InParanoid" id="A0A667ZMV9"/>
<sequence length="186" mass="21255">MGVFSSPKLNDSGFGRPPPRHGLKLLEWYARSCLDNNMVALCKPRQGQYGFHPFQNRGSLLPRLKDKKQYGYYTIGNLNSHHAEDLPYDVRKYYNRSDPRSNMDRVTLMTLFWRLYVSVLCVAFALRSACSYNALSRMEIGCWSNKIISKDDALSVLFTQCITQNLILSKGANQYTKELSNPLTGV</sequence>
<evidence type="ECO:0000313" key="1">
    <source>
        <dbReference type="Ensembl" id="ENSMMDP00005044240.1"/>
    </source>
</evidence>
<evidence type="ECO:0000313" key="2">
    <source>
        <dbReference type="Proteomes" id="UP000472263"/>
    </source>
</evidence>
<dbReference type="Proteomes" id="UP000472263">
    <property type="component" value="Chromosome 16"/>
</dbReference>
<reference evidence="1" key="3">
    <citation type="submission" date="2025-09" db="UniProtKB">
        <authorList>
            <consortium name="Ensembl"/>
        </authorList>
    </citation>
    <scope>IDENTIFICATION</scope>
</reference>
<protein>
    <submittedName>
        <fullName evidence="1">Si:ch211-198c19.1</fullName>
    </submittedName>
</protein>
<dbReference type="GeneTree" id="ENSGT00940000169325"/>
<reference evidence="1" key="2">
    <citation type="submission" date="2025-08" db="UniProtKB">
        <authorList>
            <consortium name="Ensembl"/>
        </authorList>
    </citation>
    <scope>IDENTIFICATION</scope>
</reference>
<proteinExistence type="predicted"/>
<accession>A0A667ZMV9</accession>
<dbReference type="PANTHER" id="PTHR38706:SF3">
    <property type="entry name" value="SI:CH211-198C19.1"/>
    <property type="match status" value="1"/>
</dbReference>
<reference evidence="1" key="1">
    <citation type="submission" date="2019-06" db="EMBL/GenBank/DDBJ databases">
        <authorList>
            <consortium name="Wellcome Sanger Institute Data Sharing"/>
        </authorList>
    </citation>
    <scope>NUCLEOTIDE SEQUENCE [LARGE SCALE GENOMIC DNA]</scope>
</reference>